<dbReference type="Proteomes" id="UP001519273">
    <property type="component" value="Unassembled WGS sequence"/>
</dbReference>
<feature type="transmembrane region" description="Helical" evidence="5">
    <location>
        <begin position="21"/>
        <end position="40"/>
    </location>
</feature>
<dbReference type="PANTHER" id="PTHR43229:SF6">
    <property type="entry name" value="ABC-TYPE MULTIDRUG TRANSPORT SYSTEM, PERMEASE COMPONENT"/>
    <property type="match status" value="1"/>
</dbReference>
<dbReference type="PROSITE" id="PS51012">
    <property type="entry name" value="ABC_TM2"/>
    <property type="match status" value="1"/>
</dbReference>
<dbReference type="PIRSF" id="PIRSF006648">
    <property type="entry name" value="DrrB"/>
    <property type="match status" value="1"/>
</dbReference>
<feature type="domain" description="ABC transmembrane type-2" evidence="6">
    <location>
        <begin position="20"/>
        <end position="242"/>
    </location>
</feature>
<keyword evidence="3 5" id="KW-1133">Transmembrane helix</keyword>
<feature type="transmembrane region" description="Helical" evidence="5">
    <location>
        <begin position="165"/>
        <end position="184"/>
    </location>
</feature>
<dbReference type="PANTHER" id="PTHR43229">
    <property type="entry name" value="NODULATION PROTEIN J"/>
    <property type="match status" value="1"/>
</dbReference>
<dbReference type="InterPro" id="IPR047817">
    <property type="entry name" value="ABC2_TM_bact-type"/>
</dbReference>
<evidence type="ECO:0000259" key="6">
    <source>
        <dbReference type="PROSITE" id="PS51012"/>
    </source>
</evidence>
<dbReference type="Pfam" id="PF12698">
    <property type="entry name" value="ABC2_membrane_3"/>
    <property type="match status" value="1"/>
</dbReference>
<evidence type="ECO:0000313" key="8">
    <source>
        <dbReference type="Proteomes" id="UP001519273"/>
    </source>
</evidence>
<organism evidence="7 8">
    <name type="scientific">Paenibacillus sediminis</name>
    <dbReference type="NCBI Taxonomy" id="664909"/>
    <lineage>
        <taxon>Bacteria</taxon>
        <taxon>Bacillati</taxon>
        <taxon>Bacillota</taxon>
        <taxon>Bacilli</taxon>
        <taxon>Bacillales</taxon>
        <taxon>Paenibacillaceae</taxon>
        <taxon>Paenibacillus</taxon>
    </lineage>
</organism>
<evidence type="ECO:0000256" key="2">
    <source>
        <dbReference type="ARBA" id="ARBA00022692"/>
    </source>
</evidence>
<sequence>MRKFMIQCKAELKRTIRNRRFLISSVLLPLAFYLFFTSTFGDQQVGGTTFSAYYMISMAVFGVMGGAVQTLSVRYAQERAQGWMKTLRITPVSHTQYILAKMFAQMVLSAIIIAVIFLAGLLVKHVDLSIQVWIESALWIWVGSLPFMALGILLGLVSGKASVQVISSGVYLILAMVGGLWMPIESFSKSMRSVSEWTPTYRFAHVVWNMIEGKSVHVQDIIVLLVYLALFIIVSTMISKRQEAVNA</sequence>
<comment type="subcellular location">
    <subcellularLocation>
        <location evidence="1">Membrane</location>
        <topology evidence="1">Multi-pass membrane protein</topology>
    </subcellularLocation>
</comment>
<protein>
    <submittedName>
        <fullName evidence="7">ABC-2 type transport system permease protein</fullName>
    </submittedName>
</protein>
<dbReference type="InterPro" id="IPR013525">
    <property type="entry name" value="ABC2_TM"/>
</dbReference>
<keyword evidence="2 5" id="KW-0812">Transmembrane</keyword>
<proteinExistence type="predicted"/>
<dbReference type="EMBL" id="JAGGKP010000004">
    <property type="protein sequence ID" value="MBP1937212.1"/>
    <property type="molecule type" value="Genomic_DNA"/>
</dbReference>
<evidence type="ECO:0000256" key="4">
    <source>
        <dbReference type="ARBA" id="ARBA00023136"/>
    </source>
</evidence>
<evidence type="ECO:0000256" key="3">
    <source>
        <dbReference type="ARBA" id="ARBA00022989"/>
    </source>
</evidence>
<keyword evidence="8" id="KW-1185">Reference proteome</keyword>
<evidence type="ECO:0000256" key="1">
    <source>
        <dbReference type="ARBA" id="ARBA00004141"/>
    </source>
</evidence>
<feature type="transmembrane region" description="Helical" evidence="5">
    <location>
        <begin position="221"/>
        <end position="239"/>
    </location>
</feature>
<name>A0ABS4H4B9_9BACL</name>
<gene>
    <name evidence="7" type="ORF">J2Z20_002105</name>
</gene>
<evidence type="ECO:0000313" key="7">
    <source>
        <dbReference type="EMBL" id="MBP1937212.1"/>
    </source>
</evidence>
<evidence type="ECO:0000256" key="5">
    <source>
        <dbReference type="SAM" id="Phobius"/>
    </source>
</evidence>
<accession>A0ABS4H4B9</accession>
<dbReference type="InterPro" id="IPR000412">
    <property type="entry name" value="ABC_2_transport"/>
</dbReference>
<dbReference type="RefSeq" id="WP_209849193.1">
    <property type="nucleotide sequence ID" value="NZ_CBCRVE010000008.1"/>
</dbReference>
<dbReference type="InterPro" id="IPR051784">
    <property type="entry name" value="Nod_factor_ABC_transporter"/>
</dbReference>
<reference evidence="7 8" key="1">
    <citation type="submission" date="2021-03" db="EMBL/GenBank/DDBJ databases">
        <title>Genomic Encyclopedia of Type Strains, Phase IV (KMG-IV): sequencing the most valuable type-strain genomes for metagenomic binning, comparative biology and taxonomic classification.</title>
        <authorList>
            <person name="Goeker M."/>
        </authorList>
    </citation>
    <scope>NUCLEOTIDE SEQUENCE [LARGE SCALE GENOMIC DNA]</scope>
    <source>
        <strain evidence="7 8">DSM 23491</strain>
    </source>
</reference>
<feature type="transmembrane region" description="Helical" evidence="5">
    <location>
        <begin position="97"/>
        <end position="123"/>
    </location>
</feature>
<feature type="transmembrane region" description="Helical" evidence="5">
    <location>
        <begin position="52"/>
        <end position="76"/>
    </location>
</feature>
<keyword evidence="4 5" id="KW-0472">Membrane</keyword>
<feature type="transmembrane region" description="Helical" evidence="5">
    <location>
        <begin position="138"/>
        <end position="158"/>
    </location>
</feature>
<comment type="caution">
    <text evidence="7">The sequence shown here is derived from an EMBL/GenBank/DDBJ whole genome shotgun (WGS) entry which is preliminary data.</text>
</comment>